<evidence type="ECO:0000256" key="6">
    <source>
        <dbReference type="ARBA" id="ARBA00023125"/>
    </source>
</evidence>
<keyword evidence="2" id="KW-0963">Cytoplasm</keyword>
<dbReference type="InterPro" id="IPR009057">
    <property type="entry name" value="Homeodomain-like_sf"/>
</dbReference>
<evidence type="ECO:0000256" key="2">
    <source>
        <dbReference type="ARBA" id="ARBA00022490"/>
    </source>
</evidence>
<evidence type="ECO:0000256" key="5">
    <source>
        <dbReference type="ARBA" id="ARBA00023015"/>
    </source>
</evidence>
<keyword evidence="3 8" id="KW-0597">Phosphoprotein</keyword>
<dbReference type="SUPFAM" id="SSF52172">
    <property type="entry name" value="CheY-like"/>
    <property type="match status" value="1"/>
</dbReference>
<dbReference type="Pfam" id="PF12833">
    <property type="entry name" value="HTH_18"/>
    <property type="match status" value="1"/>
</dbReference>
<organism evidence="11 12">
    <name type="scientific">Bacillus atrophaeus (strain 1942)</name>
    <dbReference type="NCBI Taxonomy" id="720555"/>
    <lineage>
        <taxon>Bacteria</taxon>
        <taxon>Bacillati</taxon>
        <taxon>Bacillota</taxon>
        <taxon>Bacilli</taxon>
        <taxon>Bacillales</taxon>
        <taxon>Bacillaceae</taxon>
        <taxon>Bacillus</taxon>
    </lineage>
</organism>
<dbReference type="CDD" id="cd17536">
    <property type="entry name" value="REC_YesN-like"/>
    <property type="match status" value="1"/>
</dbReference>
<keyword evidence="12" id="KW-1185">Reference proteome</keyword>
<keyword evidence="5" id="KW-0805">Transcription regulation</keyword>
<keyword evidence="7" id="KW-0804">Transcription</keyword>
<reference evidence="11 12" key="1">
    <citation type="journal article" date="2011" name="Front. Microbiol.">
        <title>Genomic signatures of strain selection and enhancement in Bacillus atrophaeus var. globigii, a historical biowarfare simulant.</title>
        <authorList>
            <person name="Gibbons H.S."/>
            <person name="Broomall S.M."/>
            <person name="McNew L.A."/>
            <person name="Daligault H."/>
            <person name="Chapman C."/>
            <person name="Bruce D."/>
            <person name="Karavis M."/>
            <person name="Krepps M."/>
            <person name="McGregor P.A."/>
            <person name="Hong C."/>
            <person name="Park K.H."/>
            <person name="Akmal A."/>
            <person name="Feldman A."/>
            <person name="Lin J.S."/>
            <person name="Chang W.E."/>
            <person name="Higgs B.W."/>
            <person name="Demirev P."/>
            <person name="Lindquist J."/>
            <person name="Liem A."/>
            <person name="Fochler E."/>
            <person name="Read T.D."/>
            <person name="Tapia R."/>
            <person name="Johnson S."/>
            <person name="Bishop-Lilly K.A."/>
            <person name="Detter C."/>
            <person name="Han C."/>
            <person name="Sozhamannan S."/>
            <person name="Rosenzweig C.N."/>
            <person name="Skowronski E.W."/>
        </authorList>
    </citation>
    <scope>NUCLEOTIDE SEQUENCE [LARGE SCALE GENOMIC DNA]</scope>
    <source>
        <strain evidence="11 12">1942</strain>
    </source>
</reference>
<feature type="modified residue" description="4-aspartylphosphate" evidence="8">
    <location>
        <position position="55"/>
    </location>
</feature>
<dbReference type="EMBL" id="CP002207">
    <property type="protein sequence ID" value="ADP31171.1"/>
    <property type="molecule type" value="Genomic_DNA"/>
</dbReference>
<dbReference type="InterPro" id="IPR011006">
    <property type="entry name" value="CheY-like_superfamily"/>
</dbReference>
<dbReference type="PROSITE" id="PS01124">
    <property type="entry name" value="HTH_ARAC_FAMILY_2"/>
    <property type="match status" value="1"/>
</dbReference>
<dbReference type="InterPro" id="IPR018060">
    <property type="entry name" value="HTH_AraC"/>
</dbReference>
<gene>
    <name evidence="11" type="ordered locus">BATR1942_01065</name>
</gene>
<accession>A0ABM5LTQ5</accession>
<name>A0ABM5LTQ5_BACA1</name>
<evidence type="ECO:0000313" key="11">
    <source>
        <dbReference type="EMBL" id="ADP31171.1"/>
    </source>
</evidence>
<dbReference type="PANTHER" id="PTHR42713">
    <property type="entry name" value="HISTIDINE KINASE-RELATED"/>
    <property type="match status" value="1"/>
</dbReference>
<feature type="domain" description="HTH araC/xylS-type" evidence="9">
    <location>
        <begin position="266"/>
        <end position="368"/>
    </location>
</feature>
<dbReference type="Proteomes" id="UP000006867">
    <property type="component" value="Chromosome"/>
</dbReference>
<dbReference type="InterPro" id="IPR051552">
    <property type="entry name" value="HptR"/>
</dbReference>
<sequence length="375" mass="42302">MYKVLLADDERIILDGIAGIIEWDSIGTSLIGKAQNGLDAYEFIMQYKPDIVISDIKMPGMNGLELIEKVSSECPSVQFILLSGFGEFEYAKQAMKYGVKHYLVKPCNEQQIISSLKEIIAEFKQKERREKAAECLKDELEHIRSYAANQYLEGLLTGVKNQAPPLAVQDKTINLILVKTDAATQSYQTAKEAFGSDLTAFCHLGDYAILAVEAQRNEEVLEKKLAVCFEGCQLTISRAGELRHAKDLFEEITDAYSESKHSALISKMVKLVRGELGNPHLSLKWAAKEMLYMNPDYLGKLFKQETGEKFSAYVTRTRVEHAMKRMKSRKDVSVSDIAEEIGFGDNPKYFSLVFKKYTGLTPSEYRKKQRGASVR</sequence>
<evidence type="ECO:0000259" key="10">
    <source>
        <dbReference type="PROSITE" id="PS50110"/>
    </source>
</evidence>
<dbReference type="Gene3D" id="1.10.10.60">
    <property type="entry name" value="Homeodomain-like"/>
    <property type="match status" value="2"/>
</dbReference>
<dbReference type="SMART" id="SM00342">
    <property type="entry name" value="HTH_ARAC"/>
    <property type="match status" value="1"/>
</dbReference>
<keyword evidence="4" id="KW-0902">Two-component regulatory system</keyword>
<dbReference type="InterPro" id="IPR001789">
    <property type="entry name" value="Sig_transdc_resp-reg_receiver"/>
</dbReference>
<proteinExistence type="predicted"/>
<keyword evidence="6" id="KW-0238">DNA-binding</keyword>
<dbReference type="SUPFAM" id="SSF46689">
    <property type="entry name" value="Homeodomain-like"/>
    <property type="match status" value="1"/>
</dbReference>
<dbReference type="PANTHER" id="PTHR42713:SF3">
    <property type="entry name" value="TRANSCRIPTIONAL REGULATORY PROTEIN HPTR"/>
    <property type="match status" value="1"/>
</dbReference>
<evidence type="ECO:0000256" key="3">
    <source>
        <dbReference type="ARBA" id="ARBA00022553"/>
    </source>
</evidence>
<dbReference type="Pfam" id="PF00072">
    <property type="entry name" value="Response_reg"/>
    <property type="match status" value="1"/>
</dbReference>
<dbReference type="PROSITE" id="PS50110">
    <property type="entry name" value="RESPONSE_REGULATORY"/>
    <property type="match status" value="1"/>
</dbReference>
<comment type="subcellular location">
    <subcellularLocation>
        <location evidence="1">Cytoplasm</location>
    </subcellularLocation>
</comment>
<dbReference type="RefSeq" id="WP_013390424.1">
    <property type="nucleotide sequence ID" value="NC_014639.1"/>
</dbReference>
<evidence type="ECO:0000256" key="8">
    <source>
        <dbReference type="PROSITE-ProRule" id="PRU00169"/>
    </source>
</evidence>
<evidence type="ECO:0000256" key="4">
    <source>
        <dbReference type="ARBA" id="ARBA00023012"/>
    </source>
</evidence>
<dbReference type="Gene3D" id="3.40.50.2300">
    <property type="match status" value="1"/>
</dbReference>
<protein>
    <submittedName>
        <fullName evidence="11">Two-component response regulator (YesM)</fullName>
    </submittedName>
</protein>
<evidence type="ECO:0000313" key="12">
    <source>
        <dbReference type="Proteomes" id="UP000006867"/>
    </source>
</evidence>
<dbReference type="SMART" id="SM00448">
    <property type="entry name" value="REC"/>
    <property type="match status" value="1"/>
</dbReference>
<evidence type="ECO:0000256" key="1">
    <source>
        <dbReference type="ARBA" id="ARBA00004496"/>
    </source>
</evidence>
<feature type="domain" description="Response regulatory" evidence="10">
    <location>
        <begin position="3"/>
        <end position="120"/>
    </location>
</feature>
<evidence type="ECO:0000259" key="9">
    <source>
        <dbReference type="PROSITE" id="PS01124"/>
    </source>
</evidence>
<evidence type="ECO:0000256" key="7">
    <source>
        <dbReference type="ARBA" id="ARBA00023163"/>
    </source>
</evidence>